<dbReference type="EMBL" id="BKCJ010493674">
    <property type="protein sequence ID" value="GFA81755.1"/>
    <property type="molecule type" value="Genomic_DNA"/>
</dbReference>
<proteinExistence type="predicted"/>
<dbReference type="AlphaFoldDB" id="A0A699K979"/>
<feature type="region of interest" description="Disordered" evidence="1">
    <location>
        <begin position="1"/>
        <end position="36"/>
    </location>
</feature>
<protein>
    <recommendedName>
        <fullName evidence="3">Reverse transcriptase domain-containing protein</fullName>
    </recommendedName>
</protein>
<organism evidence="2">
    <name type="scientific">Tanacetum cinerariifolium</name>
    <name type="common">Dalmatian daisy</name>
    <name type="synonym">Chrysanthemum cinerariifolium</name>
    <dbReference type="NCBI Taxonomy" id="118510"/>
    <lineage>
        <taxon>Eukaryota</taxon>
        <taxon>Viridiplantae</taxon>
        <taxon>Streptophyta</taxon>
        <taxon>Embryophyta</taxon>
        <taxon>Tracheophyta</taxon>
        <taxon>Spermatophyta</taxon>
        <taxon>Magnoliopsida</taxon>
        <taxon>eudicotyledons</taxon>
        <taxon>Gunneridae</taxon>
        <taxon>Pentapetalae</taxon>
        <taxon>asterids</taxon>
        <taxon>campanulids</taxon>
        <taxon>Asterales</taxon>
        <taxon>Asteraceae</taxon>
        <taxon>Asteroideae</taxon>
        <taxon>Anthemideae</taxon>
        <taxon>Anthemidinae</taxon>
        <taxon>Tanacetum</taxon>
    </lineage>
</organism>
<sequence>MNEPELIFPSVEVGSPKPPPLESSNSETEMTAEGDHVQRVAREGTRVENIKLKRELEAAEISNTLLRMGRERTQREIYRLRAWTYEFYEEMTMPPRRLKRRAVERMVQKQVAEAITGYKRNKTNPENAEGSGPANAGGVVAPDVHGCSYKIFGNCQPHSFNGPEGVVGLTRWFEKIEQVFKISKCAEERSSLMHALLKVELRPGGMGMCTLWGSLMQIKSLGPM</sequence>
<evidence type="ECO:0000256" key="1">
    <source>
        <dbReference type="SAM" id="MobiDB-lite"/>
    </source>
</evidence>
<comment type="caution">
    <text evidence="2">The sequence shown here is derived from an EMBL/GenBank/DDBJ whole genome shotgun (WGS) entry which is preliminary data.</text>
</comment>
<gene>
    <name evidence="2" type="ORF">Tci_653727</name>
</gene>
<reference evidence="2" key="1">
    <citation type="journal article" date="2019" name="Sci. Rep.">
        <title>Draft genome of Tanacetum cinerariifolium, the natural source of mosquito coil.</title>
        <authorList>
            <person name="Yamashiro T."/>
            <person name="Shiraishi A."/>
            <person name="Satake H."/>
            <person name="Nakayama K."/>
        </authorList>
    </citation>
    <scope>NUCLEOTIDE SEQUENCE</scope>
</reference>
<name>A0A699K979_TANCI</name>
<accession>A0A699K979</accession>
<evidence type="ECO:0000313" key="2">
    <source>
        <dbReference type="EMBL" id="GFA81755.1"/>
    </source>
</evidence>
<evidence type="ECO:0008006" key="3">
    <source>
        <dbReference type="Google" id="ProtNLM"/>
    </source>
</evidence>